<keyword evidence="3" id="KW-1185">Reference proteome</keyword>
<dbReference type="AlphaFoldDB" id="A0A197JWV1"/>
<accession>A0A197JWV1</accession>
<evidence type="ECO:0000313" key="2">
    <source>
        <dbReference type="EMBL" id="OAQ29792.1"/>
    </source>
</evidence>
<reference evidence="2 3" key="1">
    <citation type="submission" date="2016-05" db="EMBL/GenBank/DDBJ databases">
        <title>Genome sequencing reveals origins of a unique bacterial endosymbiosis in the earliest lineages of terrestrial Fungi.</title>
        <authorList>
            <consortium name="DOE Joint Genome Institute"/>
            <person name="Uehling J."/>
            <person name="Gryganskyi A."/>
            <person name="Hameed K."/>
            <person name="Tschaplinski T."/>
            <person name="Misztal P."/>
            <person name="Wu S."/>
            <person name="Desiro A."/>
            <person name="Vande Pol N."/>
            <person name="Du Z.-Y."/>
            <person name="Zienkiewicz A."/>
            <person name="Zienkiewicz K."/>
            <person name="Morin E."/>
            <person name="Tisserant E."/>
            <person name="Splivallo R."/>
            <person name="Hainaut M."/>
            <person name="Henrissat B."/>
            <person name="Ohm R."/>
            <person name="Kuo A."/>
            <person name="Yan J."/>
            <person name="Lipzen A."/>
            <person name="Nolan M."/>
            <person name="Labutti K."/>
            <person name="Barry K."/>
            <person name="Goldstein A."/>
            <person name="Labbe J."/>
            <person name="Schadt C."/>
            <person name="Tuskan G."/>
            <person name="Grigoriev I."/>
            <person name="Martin F."/>
            <person name="Vilgalys R."/>
            <person name="Bonito G."/>
        </authorList>
    </citation>
    <scope>NUCLEOTIDE SEQUENCE [LARGE SCALE GENOMIC DNA]</scope>
    <source>
        <strain evidence="2 3">AG-77</strain>
    </source>
</reference>
<proteinExistence type="predicted"/>
<gene>
    <name evidence="2" type="ORF">K457DRAFT_486711</name>
</gene>
<evidence type="ECO:0000313" key="3">
    <source>
        <dbReference type="Proteomes" id="UP000078512"/>
    </source>
</evidence>
<dbReference type="EMBL" id="KV442039">
    <property type="protein sequence ID" value="OAQ29792.1"/>
    <property type="molecule type" value="Genomic_DNA"/>
</dbReference>
<sequence>MRREEKKRRERKAFFFLFFLLWFFYSLVRRLLKGKGGKKRGSGPWAGRQADNSDGVQITPNKNAHRDCASSRISVALHGIEGIAGIKKKRQREYRLNRKKRGGGGKEASVCVCVSRHVAST</sequence>
<organism evidence="2 3">
    <name type="scientific">Linnemannia elongata AG-77</name>
    <dbReference type="NCBI Taxonomy" id="1314771"/>
    <lineage>
        <taxon>Eukaryota</taxon>
        <taxon>Fungi</taxon>
        <taxon>Fungi incertae sedis</taxon>
        <taxon>Mucoromycota</taxon>
        <taxon>Mortierellomycotina</taxon>
        <taxon>Mortierellomycetes</taxon>
        <taxon>Mortierellales</taxon>
        <taxon>Mortierellaceae</taxon>
        <taxon>Linnemannia</taxon>
    </lineage>
</organism>
<name>A0A197JWV1_9FUNG</name>
<dbReference type="Proteomes" id="UP000078512">
    <property type="component" value="Unassembled WGS sequence"/>
</dbReference>
<protein>
    <submittedName>
        <fullName evidence="2">Uncharacterized protein</fullName>
    </submittedName>
</protein>
<feature type="compositionally biased region" description="Polar residues" evidence="1">
    <location>
        <begin position="50"/>
        <end position="62"/>
    </location>
</feature>
<feature type="region of interest" description="Disordered" evidence="1">
    <location>
        <begin position="34"/>
        <end position="63"/>
    </location>
</feature>
<evidence type="ECO:0000256" key="1">
    <source>
        <dbReference type="SAM" id="MobiDB-lite"/>
    </source>
</evidence>